<keyword evidence="14" id="KW-0378">Hydrolase</keyword>
<accession>A0AAV9ZBZ1</accession>
<keyword evidence="15" id="KW-1185">Reference proteome</keyword>
<organism evidence="14 15">
    <name type="scientific">Favolaschia claudopus</name>
    <dbReference type="NCBI Taxonomy" id="2862362"/>
    <lineage>
        <taxon>Eukaryota</taxon>
        <taxon>Fungi</taxon>
        <taxon>Dikarya</taxon>
        <taxon>Basidiomycota</taxon>
        <taxon>Agaricomycotina</taxon>
        <taxon>Agaricomycetes</taxon>
        <taxon>Agaricomycetidae</taxon>
        <taxon>Agaricales</taxon>
        <taxon>Marasmiineae</taxon>
        <taxon>Mycenaceae</taxon>
        <taxon>Favolaschia</taxon>
    </lineage>
</organism>
<dbReference type="GO" id="GO:0005524">
    <property type="term" value="F:ATP binding"/>
    <property type="evidence" value="ECO:0007669"/>
    <property type="project" value="UniProtKB-KW"/>
</dbReference>
<dbReference type="PROSITE" id="PS51192">
    <property type="entry name" value="HELICASE_ATP_BIND_1"/>
    <property type="match status" value="1"/>
</dbReference>
<evidence type="ECO:0000256" key="6">
    <source>
        <dbReference type="ARBA" id="ARBA00023235"/>
    </source>
</evidence>
<evidence type="ECO:0000256" key="5">
    <source>
        <dbReference type="ARBA" id="ARBA00023125"/>
    </source>
</evidence>
<keyword evidence="3" id="KW-0067">ATP-binding</keyword>
<evidence type="ECO:0000259" key="12">
    <source>
        <dbReference type="PROSITE" id="PS51192"/>
    </source>
</evidence>
<comment type="caution">
    <text evidence="14">The sequence shown here is derived from an EMBL/GenBank/DDBJ whole genome shotgun (WGS) entry which is preliminary data.</text>
</comment>
<keyword evidence="6" id="KW-0413">Isomerase</keyword>
<evidence type="ECO:0000256" key="8">
    <source>
        <dbReference type="ARBA" id="ARBA00034808"/>
    </source>
</evidence>
<dbReference type="InterPro" id="IPR036427">
    <property type="entry name" value="Bromodomain-like_sf"/>
</dbReference>
<dbReference type="GO" id="GO:0006325">
    <property type="term" value="P:chromatin organization"/>
    <property type="evidence" value="ECO:0007669"/>
    <property type="project" value="UniProtKB-ARBA"/>
</dbReference>
<dbReference type="Pfam" id="PF00439">
    <property type="entry name" value="Bromodomain"/>
    <property type="match status" value="1"/>
</dbReference>
<evidence type="ECO:0000256" key="3">
    <source>
        <dbReference type="ARBA" id="ARBA00022840"/>
    </source>
</evidence>
<dbReference type="SMART" id="SM00490">
    <property type="entry name" value="HELICc"/>
    <property type="match status" value="1"/>
</dbReference>
<dbReference type="Gene3D" id="3.40.50.300">
    <property type="entry name" value="P-loop containing nucleotide triphosphate hydrolases"/>
    <property type="match status" value="2"/>
</dbReference>
<dbReference type="InterPro" id="IPR011545">
    <property type="entry name" value="DEAD/DEAH_box_helicase_dom"/>
</dbReference>
<dbReference type="GO" id="GO:0043138">
    <property type="term" value="F:3'-5' DNA helicase activity"/>
    <property type="evidence" value="ECO:0007669"/>
    <property type="project" value="UniProtKB-EC"/>
</dbReference>
<dbReference type="AlphaFoldDB" id="A0AAV9ZBZ1"/>
<evidence type="ECO:0000256" key="10">
    <source>
        <dbReference type="SAM" id="MobiDB-lite"/>
    </source>
</evidence>
<dbReference type="Pfam" id="PF00271">
    <property type="entry name" value="Helicase_C"/>
    <property type="match status" value="1"/>
</dbReference>
<dbReference type="GO" id="GO:0000724">
    <property type="term" value="P:double-strand break repair via homologous recombination"/>
    <property type="evidence" value="ECO:0007669"/>
    <property type="project" value="TreeGrafter"/>
</dbReference>
<dbReference type="PANTHER" id="PTHR13710">
    <property type="entry name" value="DNA HELICASE RECQ FAMILY MEMBER"/>
    <property type="match status" value="1"/>
</dbReference>
<evidence type="ECO:0000256" key="2">
    <source>
        <dbReference type="ARBA" id="ARBA00022741"/>
    </source>
</evidence>
<dbReference type="GO" id="GO:0003677">
    <property type="term" value="F:DNA binding"/>
    <property type="evidence" value="ECO:0007669"/>
    <property type="project" value="UniProtKB-KW"/>
</dbReference>
<dbReference type="SUPFAM" id="SSF47370">
    <property type="entry name" value="Bromodomain"/>
    <property type="match status" value="1"/>
</dbReference>
<comment type="similarity">
    <text evidence="1">Belongs to the helicase family. RecQ subfamily.</text>
</comment>
<dbReference type="GO" id="GO:0009378">
    <property type="term" value="F:four-way junction helicase activity"/>
    <property type="evidence" value="ECO:0007669"/>
    <property type="project" value="TreeGrafter"/>
</dbReference>
<keyword evidence="4 9" id="KW-0103">Bromodomain</keyword>
<dbReference type="PROSITE" id="PS50014">
    <property type="entry name" value="BROMODOMAIN_2"/>
    <property type="match status" value="1"/>
</dbReference>
<comment type="catalytic activity">
    <reaction evidence="7">
        <text>Couples ATP hydrolysis with the unwinding of duplex DNA by translocating in the 3'-5' direction.</text>
        <dbReference type="EC" id="5.6.2.4"/>
    </reaction>
</comment>
<dbReference type="Proteomes" id="UP001362999">
    <property type="component" value="Unassembled WGS sequence"/>
</dbReference>
<dbReference type="InterPro" id="IPR001650">
    <property type="entry name" value="Helicase_C-like"/>
</dbReference>
<dbReference type="GO" id="GO:0016787">
    <property type="term" value="F:hydrolase activity"/>
    <property type="evidence" value="ECO:0007669"/>
    <property type="project" value="UniProtKB-KW"/>
</dbReference>
<dbReference type="GO" id="GO:0005737">
    <property type="term" value="C:cytoplasm"/>
    <property type="evidence" value="ECO:0007669"/>
    <property type="project" value="TreeGrafter"/>
</dbReference>
<name>A0AAV9ZBZ1_9AGAR</name>
<feature type="domain" description="Helicase ATP-binding" evidence="12">
    <location>
        <begin position="53"/>
        <end position="222"/>
    </location>
</feature>
<feature type="domain" description="Bromo" evidence="11">
    <location>
        <begin position="654"/>
        <end position="724"/>
    </location>
</feature>
<proteinExistence type="inferred from homology"/>
<dbReference type="InterPro" id="IPR014001">
    <property type="entry name" value="Helicase_ATP-bd"/>
</dbReference>
<dbReference type="SMART" id="SM00297">
    <property type="entry name" value="BROMO"/>
    <property type="match status" value="1"/>
</dbReference>
<dbReference type="SMART" id="SM00487">
    <property type="entry name" value="DEXDc"/>
    <property type="match status" value="1"/>
</dbReference>
<dbReference type="Pfam" id="PF00270">
    <property type="entry name" value="DEAD"/>
    <property type="match status" value="1"/>
</dbReference>
<evidence type="ECO:0000256" key="4">
    <source>
        <dbReference type="ARBA" id="ARBA00023117"/>
    </source>
</evidence>
<evidence type="ECO:0000313" key="15">
    <source>
        <dbReference type="Proteomes" id="UP001362999"/>
    </source>
</evidence>
<dbReference type="GO" id="GO:0005694">
    <property type="term" value="C:chromosome"/>
    <property type="evidence" value="ECO:0007669"/>
    <property type="project" value="TreeGrafter"/>
</dbReference>
<feature type="compositionally biased region" description="Basic and acidic residues" evidence="10">
    <location>
        <begin position="400"/>
        <end position="424"/>
    </location>
</feature>
<dbReference type="PANTHER" id="PTHR13710:SF105">
    <property type="entry name" value="ATP-DEPENDENT DNA HELICASE Q1"/>
    <property type="match status" value="1"/>
</dbReference>
<gene>
    <name evidence="14" type="ORF">R3P38DRAFT_3334981</name>
</gene>
<keyword evidence="2" id="KW-0547">Nucleotide-binding</keyword>
<evidence type="ECO:0000256" key="1">
    <source>
        <dbReference type="ARBA" id="ARBA00005446"/>
    </source>
</evidence>
<sequence>MPFRPVVELDPIKLDNASKNLCSIFNVPSLHPYQIAAGQNIVKGISTFLDVRPTGGGKTLAFWYPLLYHWAPGNLETELQKNVLVVGPLTALIESQAADLSEKGIPSVAISSTSTDPDQLLLKLPRNHYRVALISPELAVSSKFHSTVLSSEIFTNNIISVVIDEAHCVSEWGNDDFRPEYSNLSVLLARIPSGVPVLAASATMPTDVIADIRKKLKLPADCAHKNIALSFTRVPLPSFWPFLDLMALFPDNSTGAGDFEQTLFYAESRVTAEHLQDFLRRNAPDEIAGEAFEFYHRYITEERKRIVQDGIESGRLRGVAATDALGMGMNFQRILRVILWLCPKSFLSLVQKIGRCARAAALLGEAILYITSSAYMQYKIELDILKGDLSEDEDGDEAQAEGHDASLAEGEQMDREAAVDRDEPQEQLAPKRKPKKAMTVLEARDRRYLLEFIVTTGCRRIPWNKFFGNTKTKYTLPYPVPLGARCCDNCTPDLFPVRTVRLSNGAPKLGRKPKNKTTEEVAAAVTETLQTLRDSIARKKYPQQNIITGKILMSDLILDTLAARARSIDSLDALNRTVRWVWAPEFGVEVVEAIQQRLLDFPDFERLAREEKEREKAFLALEAMAERDMRRKLTLVFDGCYEAILAETVQRGKKVVKRCQVFLSLPKKNVYPDYYELVKKPISMPHIRDFSRSELVSSTTGYASLWHQMFDNARFYNRPDSNIYEDAEYLQGILDHKLRALSILHNVPEPE</sequence>
<dbReference type="SUPFAM" id="SSF52540">
    <property type="entry name" value="P-loop containing nucleoside triphosphate hydrolases"/>
    <property type="match status" value="1"/>
</dbReference>
<dbReference type="Gene3D" id="1.20.920.10">
    <property type="entry name" value="Bromodomain-like"/>
    <property type="match status" value="1"/>
</dbReference>
<evidence type="ECO:0000313" key="14">
    <source>
        <dbReference type="EMBL" id="KAK6977332.1"/>
    </source>
</evidence>
<dbReference type="EC" id="5.6.2.4" evidence="8"/>
<feature type="region of interest" description="Disordered" evidence="10">
    <location>
        <begin position="392"/>
        <end position="436"/>
    </location>
</feature>
<evidence type="ECO:0000259" key="11">
    <source>
        <dbReference type="PROSITE" id="PS50014"/>
    </source>
</evidence>
<dbReference type="InterPro" id="IPR001487">
    <property type="entry name" value="Bromodomain"/>
</dbReference>
<protein>
    <recommendedName>
        <fullName evidence="8">DNA 3'-5' helicase</fullName>
        <ecNumber evidence="8">5.6.2.4</ecNumber>
    </recommendedName>
</protein>
<dbReference type="EMBL" id="JAWWNJ010000170">
    <property type="protein sequence ID" value="KAK6977332.1"/>
    <property type="molecule type" value="Genomic_DNA"/>
</dbReference>
<dbReference type="InterPro" id="IPR027417">
    <property type="entry name" value="P-loop_NTPase"/>
</dbReference>
<evidence type="ECO:0000256" key="7">
    <source>
        <dbReference type="ARBA" id="ARBA00034617"/>
    </source>
</evidence>
<evidence type="ECO:0000256" key="9">
    <source>
        <dbReference type="PROSITE-ProRule" id="PRU00035"/>
    </source>
</evidence>
<dbReference type="PROSITE" id="PS51194">
    <property type="entry name" value="HELICASE_CTER"/>
    <property type="match status" value="1"/>
</dbReference>
<evidence type="ECO:0000259" key="13">
    <source>
        <dbReference type="PROSITE" id="PS51194"/>
    </source>
</evidence>
<feature type="domain" description="Helicase C-terminal" evidence="13">
    <location>
        <begin position="241"/>
        <end position="400"/>
    </location>
</feature>
<reference evidence="14 15" key="1">
    <citation type="journal article" date="2024" name="J Genomics">
        <title>Draft genome sequencing and assembly of Favolaschia claudopus CIRM-BRFM 2984 isolated from oak limbs.</title>
        <authorList>
            <person name="Navarro D."/>
            <person name="Drula E."/>
            <person name="Chaduli D."/>
            <person name="Cazenave R."/>
            <person name="Ahrendt S."/>
            <person name="Wang J."/>
            <person name="Lipzen A."/>
            <person name="Daum C."/>
            <person name="Barry K."/>
            <person name="Grigoriev I.V."/>
            <person name="Favel A."/>
            <person name="Rosso M.N."/>
            <person name="Martin F."/>
        </authorList>
    </citation>
    <scope>NUCLEOTIDE SEQUENCE [LARGE SCALE GENOMIC DNA]</scope>
    <source>
        <strain evidence="14 15">CIRM-BRFM 2984</strain>
    </source>
</reference>
<keyword evidence="5" id="KW-0238">DNA-binding</keyword>